<organism evidence="1">
    <name type="scientific">hydrocarbon metagenome</name>
    <dbReference type="NCBI Taxonomy" id="938273"/>
    <lineage>
        <taxon>unclassified sequences</taxon>
        <taxon>metagenomes</taxon>
        <taxon>ecological metagenomes</taxon>
    </lineage>
</organism>
<dbReference type="EMBL" id="LNQE01001157">
    <property type="protein sequence ID" value="KUG20674.1"/>
    <property type="molecule type" value="Genomic_DNA"/>
</dbReference>
<protein>
    <submittedName>
        <fullName evidence="1">Uncharacterized protein</fullName>
    </submittedName>
</protein>
<name>A0A0W8FJ85_9ZZZZ</name>
<comment type="caution">
    <text evidence="1">The sequence shown here is derived from an EMBL/GenBank/DDBJ whole genome shotgun (WGS) entry which is preliminary data.</text>
</comment>
<sequence length="142" mass="16187">MGSAKDSTYLDVIKALNRQYSSREGWEVEWKPIYGDIQPECLLWRQKAGMTQRVLVGVRMEKEVSQKAVEQLIEQARSLAQKNLPVDRKVLVVPSGAETSRVPDGIDIVTLDSYRILGDRIAWAKGLERSRFIESELQRRGV</sequence>
<dbReference type="AlphaFoldDB" id="A0A0W8FJ85"/>
<proteinExistence type="predicted"/>
<accession>A0A0W8FJ85</accession>
<gene>
    <name evidence="1" type="ORF">ASZ90_009585</name>
</gene>
<reference evidence="1" key="1">
    <citation type="journal article" date="2015" name="Proc. Natl. Acad. Sci. U.S.A.">
        <title>Networks of energetic and metabolic interactions define dynamics in microbial communities.</title>
        <authorList>
            <person name="Embree M."/>
            <person name="Liu J.K."/>
            <person name="Al-Bassam M.M."/>
            <person name="Zengler K."/>
        </authorList>
    </citation>
    <scope>NUCLEOTIDE SEQUENCE</scope>
</reference>
<evidence type="ECO:0000313" key="1">
    <source>
        <dbReference type="EMBL" id="KUG20674.1"/>
    </source>
</evidence>